<keyword evidence="10" id="KW-1185">Reference proteome</keyword>
<accession>A0A7K5BH53</accession>
<evidence type="ECO:0000256" key="2">
    <source>
        <dbReference type="ARBA" id="ARBA00005677"/>
    </source>
</evidence>
<dbReference type="Gene3D" id="3.30.780.10">
    <property type="entry name" value="SUI1-like domain"/>
    <property type="match status" value="1"/>
</dbReference>
<feature type="non-terminal residue" evidence="9">
    <location>
        <position position="1"/>
    </location>
</feature>
<keyword evidence="5" id="KW-0687">Ribonucleoprotein</keyword>
<feature type="region of interest" description="Disordered" evidence="8">
    <location>
        <begin position="23"/>
        <end position="51"/>
    </location>
</feature>
<dbReference type="Pfam" id="PF05046">
    <property type="entry name" value="Img2"/>
    <property type="match status" value="1"/>
</dbReference>
<sequence>QTPPVSPPEESTAEFVFVERLLPPTHIPNPPQHPKYPTPSGWSPPTGPSPDLPYFVRRSRHHNLPVYLEVRKGGNRKITTLRGVRGDLWALERDLRAFLGVPELPVQVNEVTGTLRLKGHWGTELRQWLLQKGF</sequence>
<feature type="non-terminal residue" evidence="9">
    <location>
        <position position="134"/>
    </location>
</feature>
<dbReference type="PANTHER" id="PTHR13477">
    <property type="entry name" value="MITOCHONDRIAL 39S RIBOSOMAL PROTEIN L49"/>
    <property type="match status" value="1"/>
</dbReference>
<dbReference type="AlphaFoldDB" id="A0A7K5BH53"/>
<evidence type="ECO:0000256" key="1">
    <source>
        <dbReference type="ARBA" id="ARBA00004173"/>
    </source>
</evidence>
<dbReference type="GO" id="GO:0003735">
    <property type="term" value="F:structural constituent of ribosome"/>
    <property type="evidence" value="ECO:0007669"/>
    <property type="project" value="InterPro"/>
</dbReference>
<evidence type="ECO:0000256" key="3">
    <source>
        <dbReference type="ARBA" id="ARBA00022980"/>
    </source>
</evidence>
<dbReference type="InterPro" id="IPR007740">
    <property type="entry name" value="Ribosomal_mL49"/>
</dbReference>
<evidence type="ECO:0000313" key="9">
    <source>
        <dbReference type="EMBL" id="NWR95361.1"/>
    </source>
</evidence>
<evidence type="ECO:0000256" key="8">
    <source>
        <dbReference type="SAM" id="MobiDB-lite"/>
    </source>
</evidence>
<keyword evidence="3" id="KW-0689">Ribosomal protein</keyword>
<dbReference type="GO" id="GO:0006412">
    <property type="term" value="P:translation"/>
    <property type="evidence" value="ECO:0007669"/>
    <property type="project" value="InterPro"/>
</dbReference>
<dbReference type="Proteomes" id="UP000529852">
    <property type="component" value="Unassembled WGS sequence"/>
</dbReference>
<keyword evidence="4" id="KW-0496">Mitochondrion</keyword>
<dbReference type="EMBL" id="VYZD01002703">
    <property type="protein sequence ID" value="NWR95361.1"/>
    <property type="molecule type" value="Genomic_DNA"/>
</dbReference>
<evidence type="ECO:0000313" key="10">
    <source>
        <dbReference type="Proteomes" id="UP000529852"/>
    </source>
</evidence>
<comment type="similarity">
    <text evidence="2">Belongs to the mitochondrion-specific ribosomal protein mL49 family.</text>
</comment>
<feature type="compositionally biased region" description="Pro residues" evidence="8">
    <location>
        <begin position="25"/>
        <end position="37"/>
    </location>
</feature>
<dbReference type="FunFam" id="3.30.780.10:FF:000009">
    <property type="entry name" value="39S ribosomal protein L49, mitochondrial"/>
    <property type="match status" value="1"/>
</dbReference>
<proteinExistence type="inferred from homology"/>
<reference evidence="9 10" key="1">
    <citation type="submission" date="2019-09" db="EMBL/GenBank/DDBJ databases">
        <title>Bird 10,000 Genomes (B10K) Project - Family phase.</title>
        <authorList>
            <person name="Zhang G."/>
        </authorList>
    </citation>
    <scope>NUCLEOTIDE SEQUENCE [LARGE SCALE GENOMIC DNA]</scope>
    <source>
        <strain evidence="9">B10K-DU-003-06</strain>
    </source>
</reference>
<evidence type="ECO:0000256" key="5">
    <source>
        <dbReference type="ARBA" id="ARBA00023274"/>
    </source>
</evidence>
<protein>
    <recommendedName>
        <fullName evidence="6">Large ribosomal subunit protein mL49</fullName>
    </recommendedName>
    <alternativeName>
        <fullName evidence="7">39S ribosomal protein L49, mitochondrial</fullName>
    </alternativeName>
</protein>
<evidence type="ECO:0000256" key="7">
    <source>
        <dbReference type="ARBA" id="ARBA00035545"/>
    </source>
</evidence>
<dbReference type="PANTHER" id="PTHR13477:SF0">
    <property type="entry name" value="LARGE RIBOSOMAL SUBUNIT PROTEIN ML49"/>
    <property type="match status" value="1"/>
</dbReference>
<comment type="caution">
    <text evidence="9">The sequence shown here is derived from an EMBL/GenBank/DDBJ whole genome shotgun (WGS) entry which is preliminary data.</text>
</comment>
<evidence type="ECO:0000256" key="4">
    <source>
        <dbReference type="ARBA" id="ARBA00023128"/>
    </source>
</evidence>
<evidence type="ECO:0000256" key="6">
    <source>
        <dbReference type="ARBA" id="ARBA00035191"/>
    </source>
</evidence>
<comment type="subcellular location">
    <subcellularLocation>
        <location evidence="1">Mitochondrion</location>
    </subcellularLocation>
</comment>
<dbReference type="GO" id="GO:0005762">
    <property type="term" value="C:mitochondrial large ribosomal subunit"/>
    <property type="evidence" value="ECO:0007669"/>
    <property type="project" value="TreeGrafter"/>
</dbReference>
<gene>
    <name evidence="9" type="primary">Mrpl49</name>
    <name evidence="9" type="ORF">FURFIG_R14899</name>
</gene>
<name>A0A7K5BH53_9FURN</name>
<organism evidence="9 10">
    <name type="scientific">Furnarius figulus</name>
    <dbReference type="NCBI Taxonomy" id="463165"/>
    <lineage>
        <taxon>Eukaryota</taxon>
        <taxon>Metazoa</taxon>
        <taxon>Chordata</taxon>
        <taxon>Craniata</taxon>
        <taxon>Vertebrata</taxon>
        <taxon>Euteleostomi</taxon>
        <taxon>Archelosauria</taxon>
        <taxon>Archosauria</taxon>
        <taxon>Dinosauria</taxon>
        <taxon>Saurischia</taxon>
        <taxon>Theropoda</taxon>
        <taxon>Coelurosauria</taxon>
        <taxon>Aves</taxon>
        <taxon>Neognathae</taxon>
        <taxon>Neoaves</taxon>
        <taxon>Telluraves</taxon>
        <taxon>Australaves</taxon>
        <taxon>Passeriformes</taxon>
        <taxon>Furnariidae</taxon>
        <taxon>Furnarius</taxon>
    </lineage>
</organism>